<feature type="transmembrane region" description="Helical" evidence="6">
    <location>
        <begin position="66"/>
        <end position="85"/>
    </location>
</feature>
<dbReference type="InterPro" id="IPR011701">
    <property type="entry name" value="MFS"/>
</dbReference>
<dbReference type="OrthoDB" id="1642828at2"/>
<dbReference type="InterPro" id="IPR053160">
    <property type="entry name" value="MFS_DHA3_Transporter"/>
</dbReference>
<feature type="domain" description="Major facilitator superfamily (MFS) profile" evidence="7">
    <location>
        <begin position="1"/>
        <end position="379"/>
    </location>
</feature>
<dbReference type="AlphaFoldDB" id="A0A844FF18"/>
<name>A0A844FF18_9FIRM</name>
<evidence type="ECO:0000256" key="4">
    <source>
        <dbReference type="ARBA" id="ARBA00022989"/>
    </source>
</evidence>
<dbReference type="Gene3D" id="1.20.1250.20">
    <property type="entry name" value="MFS general substrate transporter like domains"/>
    <property type="match status" value="1"/>
</dbReference>
<keyword evidence="2" id="KW-0813">Transport</keyword>
<dbReference type="RefSeq" id="WP_154482637.1">
    <property type="nucleotide sequence ID" value="NZ_JAHLOA010000001.1"/>
</dbReference>
<reference evidence="8 9" key="1">
    <citation type="submission" date="2019-08" db="EMBL/GenBank/DDBJ databases">
        <title>In-depth cultivation of the pig gut microbiome towards novel bacterial diversity and tailored functional studies.</title>
        <authorList>
            <person name="Wylensek D."/>
            <person name="Hitch T.C.A."/>
            <person name="Clavel T."/>
        </authorList>
    </citation>
    <scope>NUCLEOTIDE SEQUENCE [LARGE SCALE GENOMIC DNA]</scope>
    <source>
        <strain evidence="8 9">Med78-601-WT-4W-RMD-3</strain>
    </source>
</reference>
<feature type="transmembrane region" description="Helical" evidence="6">
    <location>
        <begin position="356"/>
        <end position="376"/>
    </location>
</feature>
<comment type="subcellular location">
    <subcellularLocation>
        <location evidence="1">Cell membrane</location>
        <topology evidence="1">Multi-pass membrane protein</topology>
    </subcellularLocation>
</comment>
<dbReference type="Proteomes" id="UP000462760">
    <property type="component" value="Unassembled WGS sequence"/>
</dbReference>
<feature type="transmembrane region" description="Helical" evidence="6">
    <location>
        <begin position="35"/>
        <end position="54"/>
    </location>
</feature>
<feature type="transmembrane region" description="Helical" evidence="6">
    <location>
        <begin position="236"/>
        <end position="256"/>
    </location>
</feature>
<feature type="transmembrane region" description="Helical" evidence="6">
    <location>
        <begin position="129"/>
        <end position="151"/>
    </location>
</feature>
<feature type="transmembrane region" description="Helical" evidence="6">
    <location>
        <begin position="202"/>
        <end position="224"/>
    </location>
</feature>
<evidence type="ECO:0000256" key="3">
    <source>
        <dbReference type="ARBA" id="ARBA00022692"/>
    </source>
</evidence>
<evidence type="ECO:0000256" key="1">
    <source>
        <dbReference type="ARBA" id="ARBA00004651"/>
    </source>
</evidence>
<sequence>MNRNRNLYLLCTIAFLQGLVFYGPVATLFRQNRGLSLNNIFILETIFIVLMFIFEVPWGYIGDRIGYKNTLIVSFFLFFLSKIIFYNAHSFSIFLLESIIVAISISGISGCDSALIYTSIDGEDSDKAFSYYSASSTSGFLVASFMNSFIVKYSLDLTAFLTIIPYGIAFILSFFLVDIHQHRNEEKIGLIDSFKSLKHNKIIFIFIISIALISESTHALCIFLNQPIYLRSGIDIRYFGILTAIMQISCLLSAKAYKLNQKVETKNLYTILILMIIGANILLIYIRNWLLVIAMIFIIEGAFAITQPLSNTIQNESIDTFNRATILSVYAMIGNIIGGLSNLVIGRASDVSLEKAIGVCGALNILGLVLILFFFINRKR</sequence>
<proteinExistence type="predicted"/>
<dbReference type="PANTHER" id="PTHR23530:SF1">
    <property type="entry name" value="PERMEASE, MAJOR FACILITATOR SUPERFAMILY-RELATED"/>
    <property type="match status" value="1"/>
</dbReference>
<evidence type="ECO:0000256" key="6">
    <source>
        <dbReference type="SAM" id="Phobius"/>
    </source>
</evidence>
<dbReference type="InterPro" id="IPR036259">
    <property type="entry name" value="MFS_trans_sf"/>
</dbReference>
<accession>A0A844FF18</accession>
<evidence type="ECO:0000259" key="7">
    <source>
        <dbReference type="PROSITE" id="PS50850"/>
    </source>
</evidence>
<organism evidence="8 9">
    <name type="scientific">Anaerosalibacter bizertensis</name>
    <dbReference type="NCBI Taxonomy" id="932217"/>
    <lineage>
        <taxon>Bacteria</taxon>
        <taxon>Bacillati</taxon>
        <taxon>Bacillota</taxon>
        <taxon>Tissierellia</taxon>
        <taxon>Tissierellales</taxon>
        <taxon>Sporanaerobacteraceae</taxon>
        <taxon>Anaerosalibacter</taxon>
    </lineage>
</organism>
<dbReference type="SUPFAM" id="SSF103473">
    <property type="entry name" value="MFS general substrate transporter"/>
    <property type="match status" value="1"/>
</dbReference>
<protein>
    <submittedName>
        <fullName evidence="8">MFS transporter</fullName>
    </submittedName>
</protein>
<dbReference type="Pfam" id="PF07690">
    <property type="entry name" value="MFS_1"/>
    <property type="match status" value="1"/>
</dbReference>
<evidence type="ECO:0000313" key="9">
    <source>
        <dbReference type="Proteomes" id="UP000462760"/>
    </source>
</evidence>
<evidence type="ECO:0000256" key="5">
    <source>
        <dbReference type="ARBA" id="ARBA00023136"/>
    </source>
</evidence>
<gene>
    <name evidence="8" type="ORF">FYJ27_02480</name>
</gene>
<dbReference type="InterPro" id="IPR020846">
    <property type="entry name" value="MFS_dom"/>
</dbReference>
<comment type="caution">
    <text evidence="8">The sequence shown here is derived from an EMBL/GenBank/DDBJ whole genome shotgun (WGS) entry which is preliminary data.</text>
</comment>
<evidence type="ECO:0000313" key="8">
    <source>
        <dbReference type="EMBL" id="MSS42603.1"/>
    </source>
</evidence>
<feature type="transmembrane region" description="Helical" evidence="6">
    <location>
        <begin position="292"/>
        <end position="309"/>
    </location>
</feature>
<dbReference type="GO" id="GO:0005886">
    <property type="term" value="C:plasma membrane"/>
    <property type="evidence" value="ECO:0007669"/>
    <property type="project" value="UniProtKB-SubCell"/>
</dbReference>
<feature type="transmembrane region" description="Helical" evidence="6">
    <location>
        <begin position="268"/>
        <end position="286"/>
    </location>
</feature>
<dbReference type="PROSITE" id="PS50850">
    <property type="entry name" value="MFS"/>
    <property type="match status" value="1"/>
</dbReference>
<feature type="transmembrane region" description="Helical" evidence="6">
    <location>
        <begin position="91"/>
        <end position="117"/>
    </location>
</feature>
<keyword evidence="5 6" id="KW-0472">Membrane</keyword>
<feature type="transmembrane region" description="Helical" evidence="6">
    <location>
        <begin position="157"/>
        <end position="177"/>
    </location>
</feature>
<keyword evidence="4 6" id="KW-1133">Transmembrane helix</keyword>
<dbReference type="GO" id="GO:0022857">
    <property type="term" value="F:transmembrane transporter activity"/>
    <property type="evidence" value="ECO:0007669"/>
    <property type="project" value="InterPro"/>
</dbReference>
<keyword evidence="3 6" id="KW-0812">Transmembrane</keyword>
<dbReference type="PANTHER" id="PTHR23530">
    <property type="entry name" value="TRANSPORT PROTEIN-RELATED"/>
    <property type="match status" value="1"/>
</dbReference>
<feature type="transmembrane region" description="Helical" evidence="6">
    <location>
        <begin position="7"/>
        <end position="29"/>
    </location>
</feature>
<feature type="transmembrane region" description="Helical" evidence="6">
    <location>
        <begin position="321"/>
        <end position="344"/>
    </location>
</feature>
<dbReference type="EMBL" id="VULR01000002">
    <property type="protein sequence ID" value="MSS42603.1"/>
    <property type="molecule type" value="Genomic_DNA"/>
</dbReference>
<evidence type="ECO:0000256" key="2">
    <source>
        <dbReference type="ARBA" id="ARBA00022448"/>
    </source>
</evidence>